<feature type="region of interest" description="Disordered" evidence="1">
    <location>
        <begin position="161"/>
        <end position="182"/>
    </location>
</feature>
<keyword evidence="4" id="KW-1185">Reference proteome</keyword>
<evidence type="ECO:0000256" key="2">
    <source>
        <dbReference type="SAM" id="Phobius"/>
    </source>
</evidence>
<evidence type="ECO:0000313" key="3">
    <source>
        <dbReference type="EMBL" id="QIN78887.1"/>
    </source>
</evidence>
<evidence type="ECO:0000256" key="1">
    <source>
        <dbReference type="SAM" id="MobiDB-lite"/>
    </source>
</evidence>
<accession>A0A6G8PXM8</accession>
<organism evidence="3 4">
    <name type="scientific">Rubrobacter marinus</name>
    <dbReference type="NCBI Taxonomy" id="2653852"/>
    <lineage>
        <taxon>Bacteria</taxon>
        <taxon>Bacillati</taxon>
        <taxon>Actinomycetota</taxon>
        <taxon>Rubrobacteria</taxon>
        <taxon>Rubrobacterales</taxon>
        <taxon>Rubrobacteraceae</taxon>
        <taxon>Rubrobacter</taxon>
    </lineage>
</organism>
<protein>
    <recommendedName>
        <fullName evidence="5">5,10-methylene-tetrahydrofolate dehydrogenase</fullName>
    </recommendedName>
</protein>
<proteinExistence type="predicted"/>
<feature type="compositionally biased region" description="Basic and acidic residues" evidence="1">
    <location>
        <begin position="163"/>
        <end position="174"/>
    </location>
</feature>
<feature type="transmembrane region" description="Helical" evidence="2">
    <location>
        <begin position="292"/>
        <end position="325"/>
    </location>
</feature>
<evidence type="ECO:0000313" key="4">
    <source>
        <dbReference type="Proteomes" id="UP000502706"/>
    </source>
</evidence>
<keyword evidence="2" id="KW-0472">Membrane</keyword>
<keyword evidence="2" id="KW-1133">Transmembrane helix</keyword>
<gene>
    <name evidence="3" type="ORF">GBA65_10555</name>
</gene>
<keyword evidence="2" id="KW-0812">Transmembrane</keyword>
<feature type="transmembrane region" description="Helical" evidence="2">
    <location>
        <begin position="252"/>
        <end position="272"/>
    </location>
</feature>
<dbReference type="AlphaFoldDB" id="A0A6G8PXM8"/>
<evidence type="ECO:0008006" key="5">
    <source>
        <dbReference type="Google" id="ProtNLM"/>
    </source>
</evidence>
<reference evidence="3 4" key="1">
    <citation type="submission" date="2019-10" db="EMBL/GenBank/DDBJ databases">
        <title>Rubrobacter sp nov SCSIO 52915 isolated from a deep-sea sediment in the South China Sea.</title>
        <authorList>
            <person name="Chen R.W."/>
        </authorList>
    </citation>
    <scope>NUCLEOTIDE SEQUENCE [LARGE SCALE GENOMIC DNA]</scope>
    <source>
        <strain evidence="3 4">SCSIO 52915</strain>
    </source>
</reference>
<sequence length="393" mass="41611">MTSEMNEPRTGRQQGDGAGAASGVVVLGLLAPPQVPREVVEDLAAELPGALSEHVSDRVSWKVPTMRDPRVPDAEGGEHAGDETIEDVGEWRRKEGWDLAVCVTDLPLLHDDGRAVVAEASPQQDVALVSLPALGVVRRRRHARDAIVRFVDEVLGERLGVGQEHEEDHGEGGRRSSKPTTASGLVVRSEEDGHLQLVMPAGLGQLRLLTGMVRATHPFRVVLGLSYALTAALGTAAFTITTSTIWQLSGAFSWARLSVLVVASVVTMIAYITVRHGMWYRSGGRTNRELTALLNATTLITLTIGVLSFFAALFALTLAVAGFLIDAGVLGTTIGRPAGLGEFVALALMTSSLATLGGTLGSGLQTSDDVHEAAYTYHGERRSNEGQSQDGSG</sequence>
<name>A0A6G8PXM8_9ACTN</name>
<dbReference type="Proteomes" id="UP000502706">
    <property type="component" value="Chromosome"/>
</dbReference>
<dbReference type="EMBL" id="CP045121">
    <property type="protein sequence ID" value="QIN78887.1"/>
    <property type="molecule type" value="Genomic_DNA"/>
</dbReference>
<dbReference type="KEGG" id="rmar:GBA65_10555"/>
<feature type="transmembrane region" description="Helical" evidence="2">
    <location>
        <begin position="221"/>
        <end position="246"/>
    </location>
</feature>